<dbReference type="RefSeq" id="WP_154542742.1">
    <property type="nucleotide sequence ID" value="NZ_VULO01000001.1"/>
</dbReference>
<dbReference type="InterPro" id="IPR014529">
    <property type="entry name" value="UCP026631"/>
</dbReference>
<evidence type="ECO:0000313" key="4">
    <source>
        <dbReference type="Proteomes" id="UP000470875"/>
    </source>
</evidence>
<dbReference type="AlphaFoldDB" id="A0A6N7W258"/>
<feature type="transmembrane region" description="Helical" evidence="1">
    <location>
        <begin position="227"/>
        <end position="245"/>
    </location>
</feature>
<accession>A0A6N7W258</accession>
<dbReference type="PIRSF" id="PIRSF026631">
    <property type="entry name" value="UCP026631"/>
    <property type="match status" value="1"/>
</dbReference>
<dbReference type="InterPro" id="IPR005182">
    <property type="entry name" value="YdbS-like_PH"/>
</dbReference>
<proteinExistence type="predicted"/>
<dbReference type="PANTHER" id="PTHR34473">
    <property type="entry name" value="UPF0699 TRANSMEMBRANE PROTEIN YDBS"/>
    <property type="match status" value="1"/>
</dbReference>
<evidence type="ECO:0000259" key="2">
    <source>
        <dbReference type="Pfam" id="PF03703"/>
    </source>
</evidence>
<dbReference type="PANTHER" id="PTHR34473:SF2">
    <property type="entry name" value="UPF0699 TRANSMEMBRANE PROTEIN YDBT"/>
    <property type="match status" value="1"/>
</dbReference>
<protein>
    <submittedName>
        <fullName evidence="3">PH domain-containing protein</fullName>
    </submittedName>
</protein>
<dbReference type="EMBL" id="VULO01000001">
    <property type="protein sequence ID" value="MSS83375.1"/>
    <property type="molecule type" value="Genomic_DNA"/>
</dbReference>
<name>A0A6N7W258_9ACTO</name>
<keyword evidence="1" id="KW-0472">Membrane</keyword>
<sequence>MSEEPQLVDAGVPPQAWRAVNPLSPILNVGAALVVILAAVLWHNVDTWRQAIEEGWIDRIGLHTLFLIIAAAIFAIAIIGGLYSWLAWRKMRFAVTNEAVWYRAGILFRHQRHARLERIQSVDVAQPFIPRLLGLGKITVGVAGSGDLSFGYLRLVELQELRAEIMALAAGVEAKEEAPEQILYRVSTPRLVQGMLTKIGTIISLAILVAITAGAIVAIFVLHVQTLWALVTLLPAALAFGTPVFSELSGMYGFTAAVSPDGIRVRRGLFNTRSQTVPPRRIHAVRIAQPFFWRPFGWYSVRITQAASGEQAEDVLLPVGTREEALLALWLVIPDVGVDNPVELLSDALEGKGPSTWFTRNTPQSRWLDPLVWRRRGVACTRTALIVRNGRITRSATFVPYARIQSLTIKSGPVQRQLSLATLSAHLVPGIIFANVKNLPDHVAAGLLPSITAESRVSRESEPPERWMMRAQEAINNA</sequence>
<dbReference type="Proteomes" id="UP000470875">
    <property type="component" value="Unassembled WGS sequence"/>
</dbReference>
<feature type="transmembrane region" description="Helical" evidence="1">
    <location>
        <begin position="26"/>
        <end position="45"/>
    </location>
</feature>
<evidence type="ECO:0000313" key="3">
    <source>
        <dbReference type="EMBL" id="MSS83375.1"/>
    </source>
</evidence>
<feature type="domain" description="YdbS-like PH" evidence="2">
    <location>
        <begin position="88"/>
        <end position="164"/>
    </location>
</feature>
<gene>
    <name evidence="3" type="ORF">FYJ24_01070</name>
</gene>
<feature type="transmembrane region" description="Helical" evidence="1">
    <location>
        <begin position="65"/>
        <end position="86"/>
    </location>
</feature>
<keyword evidence="1" id="KW-1133">Transmembrane helix</keyword>
<evidence type="ECO:0000256" key="1">
    <source>
        <dbReference type="SAM" id="Phobius"/>
    </source>
</evidence>
<organism evidence="3 4">
    <name type="scientific">Scrofimicrobium canadense</name>
    <dbReference type="NCBI Taxonomy" id="2652290"/>
    <lineage>
        <taxon>Bacteria</taxon>
        <taxon>Bacillati</taxon>
        <taxon>Actinomycetota</taxon>
        <taxon>Actinomycetes</taxon>
        <taxon>Actinomycetales</taxon>
        <taxon>Actinomycetaceae</taxon>
        <taxon>Scrofimicrobium</taxon>
    </lineage>
</organism>
<comment type="caution">
    <text evidence="3">The sequence shown here is derived from an EMBL/GenBank/DDBJ whole genome shotgun (WGS) entry which is preliminary data.</text>
</comment>
<feature type="domain" description="YdbS-like PH" evidence="2">
    <location>
        <begin position="373"/>
        <end position="428"/>
    </location>
</feature>
<feature type="transmembrane region" description="Helical" evidence="1">
    <location>
        <begin position="199"/>
        <end position="221"/>
    </location>
</feature>
<feature type="domain" description="YdbS-like PH" evidence="2">
    <location>
        <begin position="254"/>
        <end position="315"/>
    </location>
</feature>
<dbReference type="Pfam" id="PF03703">
    <property type="entry name" value="bPH_2"/>
    <property type="match status" value="3"/>
</dbReference>
<reference evidence="3 4" key="1">
    <citation type="submission" date="2019-08" db="EMBL/GenBank/DDBJ databases">
        <title>In-depth cultivation of the pig gut microbiome towards novel bacterial diversity and tailored functional studies.</title>
        <authorList>
            <person name="Wylensek D."/>
            <person name="Hitch T.C.A."/>
            <person name="Clavel T."/>
        </authorList>
    </citation>
    <scope>NUCLEOTIDE SEQUENCE [LARGE SCALE GENOMIC DNA]</scope>
    <source>
        <strain evidence="3 4">WB03_NA08</strain>
    </source>
</reference>
<keyword evidence="4" id="KW-1185">Reference proteome</keyword>
<keyword evidence="1" id="KW-0812">Transmembrane</keyword>